<accession>A0AAD4NE24</accession>
<dbReference type="GO" id="GO:0035869">
    <property type="term" value="C:ciliary transition zone"/>
    <property type="evidence" value="ECO:0007669"/>
    <property type="project" value="TreeGrafter"/>
</dbReference>
<dbReference type="EMBL" id="JAKKPZ010000002">
    <property type="protein sequence ID" value="KAI1726425.1"/>
    <property type="molecule type" value="Genomic_DNA"/>
</dbReference>
<feature type="transmembrane region" description="Helical" evidence="12">
    <location>
        <begin position="35"/>
        <end position="60"/>
    </location>
</feature>
<name>A0AAD4NE24_9BILA</name>
<sequence length="296" mass="33144">MAMPSLVNCRECNGHNSPALLMIVSHRTAIRITEYLLLAIAALAWLCAISGGLQMAPLVVVHNEVVVNSYRAPTLSAAHIWNLLSNVLVVVLSLGLWKKTNTYLEQPIVDFTRKCTFVLRDNSLDPERYLFWTSSQEFNQFGEYAGAAALDTDRLLVPTIETQELDHNEDGRPDELLIGVSLRLPSTSSQHLDVYSIFYALEVKVKLEYRALVQIDGSIIGTTEHLMPGQALNVWGDLHVVQKKPLPSYGLPSTNSTNTTENDGMMSQYDIGLTEYFPMEIQRRNFEKNFSVDLLG</sequence>
<dbReference type="GO" id="GO:0060271">
    <property type="term" value="P:cilium assembly"/>
    <property type="evidence" value="ECO:0007669"/>
    <property type="project" value="TreeGrafter"/>
</dbReference>
<protein>
    <recommendedName>
        <fullName evidence="3">Transmembrane protein 231</fullName>
    </recommendedName>
</protein>
<evidence type="ECO:0000256" key="8">
    <source>
        <dbReference type="ARBA" id="ARBA00023136"/>
    </source>
</evidence>
<keyword evidence="10" id="KW-0966">Cell projection</keyword>
<reference evidence="13" key="1">
    <citation type="submission" date="2022-01" db="EMBL/GenBank/DDBJ databases">
        <title>Genome Sequence Resource for Two Populations of Ditylenchus destructor, the Migratory Endoparasitic Phytonematode.</title>
        <authorList>
            <person name="Zhang H."/>
            <person name="Lin R."/>
            <person name="Xie B."/>
        </authorList>
    </citation>
    <scope>NUCLEOTIDE SEQUENCE</scope>
    <source>
        <strain evidence="13">BazhouSP</strain>
    </source>
</reference>
<evidence type="ECO:0000256" key="4">
    <source>
        <dbReference type="ARBA" id="ARBA00022475"/>
    </source>
</evidence>
<keyword evidence="5 12" id="KW-0812">Transmembrane</keyword>
<evidence type="ECO:0000256" key="10">
    <source>
        <dbReference type="ARBA" id="ARBA00023273"/>
    </source>
</evidence>
<dbReference type="PANTHER" id="PTHR14605:SF1">
    <property type="entry name" value="TRANSMEMBRANE PROTEIN 231"/>
    <property type="match status" value="1"/>
</dbReference>
<evidence type="ECO:0000313" key="13">
    <source>
        <dbReference type="EMBL" id="KAI1726425.1"/>
    </source>
</evidence>
<keyword evidence="6 12" id="KW-1133">Transmembrane helix</keyword>
<comment type="function">
    <text evidence="11">Transmembrane component of the tectonic-like complex, a complex localized at the transition zone of primary cilia and acting as a barrier that prevents diffusion of transmembrane proteins between the cilia and plasma membranes. Required for ciliogenesis and sonic hedgehog/SHH signaling.</text>
</comment>
<evidence type="ECO:0000256" key="7">
    <source>
        <dbReference type="ARBA" id="ARBA00023069"/>
    </source>
</evidence>
<dbReference type="PANTHER" id="PTHR14605">
    <property type="entry name" value="CHST5 PROTEIN"/>
    <property type="match status" value="1"/>
</dbReference>
<evidence type="ECO:0000256" key="12">
    <source>
        <dbReference type="SAM" id="Phobius"/>
    </source>
</evidence>
<organism evidence="13 14">
    <name type="scientific">Ditylenchus destructor</name>
    <dbReference type="NCBI Taxonomy" id="166010"/>
    <lineage>
        <taxon>Eukaryota</taxon>
        <taxon>Metazoa</taxon>
        <taxon>Ecdysozoa</taxon>
        <taxon>Nematoda</taxon>
        <taxon>Chromadorea</taxon>
        <taxon>Rhabditida</taxon>
        <taxon>Tylenchina</taxon>
        <taxon>Tylenchomorpha</taxon>
        <taxon>Sphaerularioidea</taxon>
        <taxon>Anguinidae</taxon>
        <taxon>Anguininae</taxon>
        <taxon>Ditylenchus</taxon>
    </lineage>
</organism>
<evidence type="ECO:0000256" key="11">
    <source>
        <dbReference type="ARBA" id="ARBA00024803"/>
    </source>
</evidence>
<dbReference type="AlphaFoldDB" id="A0AAD4NE24"/>
<dbReference type="Pfam" id="PF10149">
    <property type="entry name" value="TM231"/>
    <property type="match status" value="1"/>
</dbReference>
<gene>
    <name evidence="13" type="ORF">DdX_03145</name>
</gene>
<dbReference type="GO" id="GO:0060170">
    <property type="term" value="C:ciliary membrane"/>
    <property type="evidence" value="ECO:0007669"/>
    <property type="project" value="UniProtKB-SubCell"/>
</dbReference>
<dbReference type="Proteomes" id="UP001201812">
    <property type="component" value="Unassembled WGS sequence"/>
</dbReference>
<evidence type="ECO:0000256" key="2">
    <source>
        <dbReference type="ARBA" id="ARBA00009082"/>
    </source>
</evidence>
<evidence type="ECO:0000256" key="6">
    <source>
        <dbReference type="ARBA" id="ARBA00022989"/>
    </source>
</evidence>
<keyword evidence="9" id="KW-0325">Glycoprotein</keyword>
<evidence type="ECO:0000256" key="1">
    <source>
        <dbReference type="ARBA" id="ARBA00004272"/>
    </source>
</evidence>
<keyword evidence="8 12" id="KW-0472">Membrane</keyword>
<keyword evidence="7" id="KW-0969">Cilium</keyword>
<comment type="subcellular location">
    <subcellularLocation>
        <location evidence="1">Cell projection</location>
        <location evidence="1">Cilium membrane</location>
        <topology evidence="1">Multi-pass membrane protein</topology>
    </subcellularLocation>
</comment>
<feature type="transmembrane region" description="Helical" evidence="12">
    <location>
        <begin position="80"/>
        <end position="97"/>
    </location>
</feature>
<evidence type="ECO:0000256" key="3">
    <source>
        <dbReference type="ARBA" id="ARBA00015087"/>
    </source>
</evidence>
<proteinExistence type="inferred from homology"/>
<dbReference type="InterPro" id="IPR019306">
    <property type="entry name" value="TMEM231"/>
</dbReference>
<comment type="similarity">
    <text evidence="2">Belongs to the TMEM231 family.</text>
</comment>
<evidence type="ECO:0000256" key="9">
    <source>
        <dbReference type="ARBA" id="ARBA00023180"/>
    </source>
</evidence>
<keyword evidence="4" id="KW-1003">Cell membrane</keyword>
<evidence type="ECO:0000256" key="5">
    <source>
        <dbReference type="ARBA" id="ARBA00022692"/>
    </source>
</evidence>
<keyword evidence="14" id="KW-1185">Reference proteome</keyword>
<dbReference type="GO" id="GO:0032880">
    <property type="term" value="P:regulation of protein localization"/>
    <property type="evidence" value="ECO:0007669"/>
    <property type="project" value="TreeGrafter"/>
</dbReference>
<comment type="caution">
    <text evidence="13">The sequence shown here is derived from an EMBL/GenBank/DDBJ whole genome shotgun (WGS) entry which is preliminary data.</text>
</comment>
<evidence type="ECO:0000313" key="14">
    <source>
        <dbReference type="Proteomes" id="UP001201812"/>
    </source>
</evidence>